<dbReference type="HOGENOM" id="CLU_2900936_0_0_6"/>
<evidence type="ECO:0000313" key="3">
    <source>
        <dbReference type="Proteomes" id="UP000028931"/>
    </source>
</evidence>
<dbReference type="EMBL" id="CP009048">
    <property type="protein sequence ID" value="AIL60914.1"/>
    <property type="molecule type" value="Genomic_DNA"/>
</dbReference>
<sequence length="62" mass="6520">MHSAMDASNTAASAPSHQKAFHQSAALHAAQMIRLQYAASSKSALRRECVEHLRASLCGGGV</sequence>
<feature type="region of interest" description="Disordered" evidence="1">
    <location>
        <begin position="1"/>
        <end position="20"/>
    </location>
</feature>
<gene>
    <name evidence="2" type="ORF">PSAKL28_16890</name>
</gene>
<protein>
    <submittedName>
        <fullName evidence="2">Uncharacterized protein</fullName>
    </submittedName>
</protein>
<evidence type="ECO:0000313" key="2">
    <source>
        <dbReference type="EMBL" id="AIL60914.1"/>
    </source>
</evidence>
<organism evidence="2 3">
    <name type="scientific">Pseudomonas alkylphenolica</name>
    <dbReference type="NCBI Taxonomy" id="237609"/>
    <lineage>
        <taxon>Bacteria</taxon>
        <taxon>Pseudomonadati</taxon>
        <taxon>Pseudomonadota</taxon>
        <taxon>Gammaproteobacteria</taxon>
        <taxon>Pseudomonadales</taxon>
        <taxon>Pseudomonadaceae</taxon>
        <taxon>Pseudomonas</taxon>
    </lineage>
</organism>
<evidence type="ECO:0000256" key="1">
    <source>
        <dbReference type="SAM" id="MobiDB-lite"/>
    </source>
</evidence>
<accession>A0A077FAR8</accession>
<dbReference type="KEGG" id="palk:PSAKL28_16890"/>
<dbReference type="Proteomes" id="UP000028931">
    <property type="component" value="Chromosome"/>
</dbReference>
<feature type="compositionally biased region" description="Polar residues" evidence="1">
    <location>
        <begin position="1"/>
        <end position="16"/>
    </location>
</feature>
<dbReference type="AlphaFoldDB" id="A0A077FAR8"/>
<name>A0A077FAR8_9PSED</name>
<reference evidence="2 3" key="1">
    <citation type="submission" date="2014-07" db="EMBL/GenBank/DDBJ databases">
        <authorList>
            <person name="Lee K."/>
            <person name="Lim J.Y."/>
            <person name="Hwang I."/>
        </authorList>
    </citation>
    <scope>NUCLEOTIDE SEQUENCE [LARGE SCALE GENOMIC DNA]</scope>
    <source>
        <strain evidence="2 3">KL28</strain>
    </source>
</reference>
<proteinExistence type="predicted"/>